<feature type="compositionally biased region" description="Basic residues" evidence="1">
    <location>
        <begin position="131"/>
        <end position="147"/>
    </location>
</feature>
<dbReference type="Proteomes" id="UP000800038">
    <property type="component" value="Unassembled WGS sequence"/>
</dbReference>
<name>A0A6A5SDU8_9PLEO</name>
<organism evidence="2 3">
    <name type="scientific">Clathrospora elynae</name>
    <dbReference type="NCBI Taxonomy" id="706981"/>
    <lineage>
        <taxon>Eukaryota</taxon>
        <taxon>Fungi</taxon>
        <taxon>Dikarya</taxon>
        <taxon>Ascomycota</taxon>
        <taxon>Pezizomycotina</taxon>
        <taxon>Dothideomycetes</taxon>
        <taxon>Pleosporomycetidae</taxon>
        <taxon>Pleosporales</taxon>
        <taxon>Diademaceae</taxon>
        <taxon>Clathrospora</taxon>
    </lineage>
</organism>
<evidence type="ECO:0000313" key="2">
    <source>
        <dbReference type="EMBL" id="KAF1936646.1"/>
    </source>
</evidence>
<feature type="region of interest" description="Disordered" evidence="1">
    <location>
        <begin position="1"/>
        <end position="31"/>
    </location>
</feature>
<dbReference type="EMBL" id="ML976177">
    <property type="protein sequence ID" value="KAF1936646.1"/>
    <property type="molecule type" value="Genomic_DNA"/>
</dbReference>
<sequence length="183" mass="20255">MARPPLDSNTSFGMSSLEVEDEKKEENLLTDPGILSSLGRRGLYAPDWQTVKEADEMGLELQKADEKELKAAAQMLTVKIAEEKRVEREAAKKERERMKAEKAAQAAERVCMKQAQKEAQDTAKTLQLSQKGKRKASSKPSTQKRRTGAAEVAAEVLGEEPALAPLPRVSRLGHQINLPAKYE</sequence>
<feature type="region of interest" description="Disordered" evidence="1">
    <location>
        <begin position="91"/>
        <end position="183"/>
    </location>
</feature>
<keyword evidence="3" id="KW-1185">Reference proteome</keyword>
<feature type="compositionally biased region" description="Low complexity" evidence="1">
    <location>
        <begin position="149"/>
        <end position="167"/>
    </location>
</feature>
<gene>
    <name evidence="2" type="ORF">EJ02DRAFT_515690</name>
</gene>
<accession>A0A6A5SDU8</accession>
<proteinExistence type="predicted"/>
<dbReference type="AlphaFoldDB" id="A0A6A5SDU8"/>
<evidence type="ECO:0000313" key="3">
    <source>
        <dbReference type="Proteomes" id="UP000800038"/>
    </source>
</evidence>
<protein>
    <submittedName>
        <fullName evidence="2">Uncharacterized protein</fullName>
    </submittedName>
</protein>
<feature type="compositionally biased region" description="Basic and acidic residues" evidence="1">
    <location>
        <begin position="91"/>
        <end position="102"/>
    </location>
</feature>
<evidence type="ECO:0000256" key="1">
    <source>
        <dbReference type="SAM" id="MobiDB-lite"/>
    </source>
</evidence>
<reference evidence="2" key="1">
    <citation type="journal article" date="2020" name="Stud. Mycol.">
        <title>101 Dothideomycetes genomes: a test case for predicting lifestyles and emergence of pathogens.</title>
        <authorList>
            <person name="Haridas S."/>
            <person name="Albert R."/>
            <person name="Binder M."/>
            <person name="Bloem J."/>
            <person name="Labutti K."/>
            <person name="Salamov A."/>
            <person name="Andreopoulos B."/>
            <person name="Baker S."/>
            <person name="Barry K."/>
            <person name="Bills G."/>
            <person name="Bluhm B."/>
            <person name="Cannon C."/>
            <person name="Castanera R."/>
            <person name="Culley D."/>
            <person name="Daum C."/>
            <person name="Ezra D."/>
            <person name="Gonzalez J."/>
            <person name="Henrissat B."/>
            <person name="Kuo A."/>
            <person name="Liang C."/>
            <person name="Lipzen A."/>
            <person name="Lutzoni F."/>
            <person name="Magnuson J."/>
            <person name="Mondo S."/>
            <person name="Nolan M."/>
            <person name="Ohm R."/>
            <person name="Pangilinan J."/>
            <person name="Park H.-J."/>
            <person name="Ramirez L."/>
            <person name="Alfaro M."/>
            <person name="Sun H."/>
            <person name="Tritt A."/>
            <person name="Yoshinaga Y."/>
            <person name="Zwiers L.-H."/>
            <person name="Turgeon B."/>
            <person name="Goodwin S."/>
            <person name="Spatafora J."/>
            <person name="Crous P."/>
            <person name="Grigoriev I."/>
        </authorList>
    </citation>
    <scope>NUCLEOTIDE SEQUENCE</scope>
    <source>
        <strain evidence="2">CBS 161.51</strain>
    </source>
</reference>